<evidence type="ECO:0000313" key="2">
    <source>
        <dbReference type="EMBL" id="KAK9267866.1"/>
    </source>
</evidence>
<evidence type="ECO:0000256" key="1">
    <source>
        <dbReference type="SAM" id="MobiDB-lite"/>
    </source>
</evidence>
<organism evidence="2 3">
    <name type="scientific">Liquidambar formosana</name>
    <name type="common">Formosan gum</name>
    <dbReference type="NCBI Taxonomy" id="63359"/>
    <lineage>
        <taxon>Eukaryota</taxon>
        <taxon>Viridiplantae</taxon>
        <taxon>Streptophyta</taxon>
        <taxon>Embryophyta</taxon>
        <taxon>Tracheophyta</taxon>
        <taxon>Spermatophyta</taxon>
        <taxon>Magnoliopsida</taxon>
        <taxon>eudicotyledons</taxon>
        <taxon>Gunneridae</taxon>
        <taxon>Pentapetalae</taxon>
        <taxon>Saxifragales</taxon>
        <taxon>Altingiaceae</taxon>
        <taxon>Liquidambar</taxon>
    </lineage>
</organism>
<dbReference type="Proteomes" id="UP001415857">
    <property type="component" value="Unassembled WGS sequence"/>
</dbReference>
<dbReference type="AlphaFoldDB" id="A0AAP0N8X4"/>
<dbReference type="EMBL" id="JBBPBK010000016">
    <property type="protein sequence ID" value="KAK9267866.1"/>
    <property type="molecule type" value="Genomic_DNA"/>
</dbReference>
<feature type="compositionally biased region" description="Polar residues" evidence="1">
    <location>
        <begin position="1"/>
        <end position="18"/>
    </location>
</feature>
<accession>A0AAP0N8X4</accession>
<name>A0AAP0N8X4_LIQFO</name>
<keyword evidence="3" id="KW-1185">Reference proteome</keyword>
<gene>
    <name evidence="2" type="ORF">L1049_010303</name>
</gene>
<protein>
    <submittedName>
        <fullName evidence="2">Uncharacterized protein</fullName>
    </submittedName>
</protein>
<reference evidence="2 3" key="1">
    <citation type="journal article" date="2024" name="Plant J.">
        <title>Genome sequences and population genomics reveal climatic adaptation and genomic divergence between two closely related sweetgum species.</title>
        <authorList>
            <person name="Xu W.Q."/>
            <person name="Ren C.Q."/>
            <person name="Zhang X.Y."/>
            <person name="Comes H.P."/>
            <person name="Liu X.H."/>
            <person name="Li Y.G."/>
            <person name="Kettle C.J."/>
            <person name="Jalonen R."/>
            <person name="Gaisberger H."/>
            <person name="Ma Y.Z."/>
            <person name="Qiu Y.X."/>
        </authorList>
    </citation>
    <scope>NUCLEOTIDE SEQUENCE [LARGE SCALE GENOMIC DNA]</scope>
    <source>
        <strain evidence="2">Hangzhou</strain>
    </source>
</reference>
<feature type="region of interest" description="Disordered" evidence="1">
    <location>
        <begin position="1"/>
        <end position="35"/>
    </location>
</feature>
<sequence length="71" mass="8129">MTPSKRGSGRQPTESPTSLKKRKQLSMDDYLTPAQEKSLESLPSFDYKKLIRPQKLNKLPKQSKDIISKPK</sequence>
<comment type="caution">
    <text evidence="2">The sequence shown here is derived from an EMBL/GenBank/DDBJ whole genome shotgun (WGS) entry which is preliminary data.</text>
</comment>
<proteinExistence type="predicted"/>
<evidence type="ECO:0000313" key="3">
    <source>
        <dbReference type="Proteomes" id="UP001415857"/>
    </source>
</evidence>